<accession>A0A2G2WHS7</accession>
<reference evidence="1 2" key="1">
    <citation type="journal article" date="2017" name="Genome Biol.">
        <title>New reference genome sequences of hot pepper reveal the massive evolution of plant disease-resistance genes by retroduplication.</title>
        <authorList>
            <person name="Kim S."/>
            <person name="Park J."/>
            <person name="Yeom S.I."/>
            <person name="Kim Y.M."/>
            <person name="Seo E."/>
            <person name="Kim K.T."/>
            <person name="Kim M.S."/>
            <person name="Lee J.M."/>
            <person name="Cheong K."/>
            <person name="Shin H.S."/>
            <person name="Kim S.B."/>
            <person name="Han K."/>
            <person name="Lee J."/>
            <person name="Park M."/>
            <person name="Lee H.A."/>
            <person name="Lee H.Y."/>
            <person name="Lee Y."/>
            <person name="Oh S."/>
            <person name="Lee J.H."/>
            <person name="Choi E."/>
            <person name="Choi E."/>
            <person name="Lee S.E."/>
            <person name="Jeon J."/>
            <person name="Kim H."/>
            <person name="Choi G."/>
            <person name="Song H."/>
            <person name="Lee J."/>
            <person name="Lee S.C."/>
            <person name="Kwon J.K."/>
            <person name="Lee H.Y."/>
            <person name="Koo N."/>
            <person name="Hong Y."/>
            <person name="Kim R.W."/>
            <person name="Kang W.H."/>
            <person name="Huh J.H."/>
            <person name="Kang B.C."/>
            <person name="Yang T.J."/>
            <person name="Lee Y.H."/>
            <person name="Bennetzen J.L."/>
            <person name="Choi D."/>
        </authorList>
    </citation>
    <scope>NUCLEOTIDE SEQUENCE [LARGE SCALE GENOMIC DNA]</scope>
    <source>
        <strain evidence="2">cv. PBC81</strain>
    </source>
</reference>
<dbReference type="OrthoDB" id="1310753at2759"/>
<keyword evidence="2" id="KW-1185">Reference proteome</keyword>
<reference evidence="2" key="2">
    <citation type="journal article" date="2017" name="J. Anim. Genet.">
        <title>Multiple reference genome sequences of hot pepper reveal the massive evolution of plant disease resistance genes by retroduplication.</title>
        <authorList>
            <person name="Kim S."/>
            <person name="Park J."/>
            <person name="Yeom S.-I."/>
            <person name="Kim Y.-M."/>
            <person name="Seo E."/>
            <person name="Kim K.-T."/>
            <person name="Kim M.-S."/>
            <person name="Lee J.M."/>
            <person name="Cheong K."/>
            <person name="Shin H.-S."/>
            <person name="Kim S.-B."/>
            <person name="Han K."/>
            <person name="Lee J."/>
            <person name="Park M."/>
            <person name="Lee H.-A."/>
            <person name="Lee H.-Y."/>
            <person name="Lee Y."/>
            <person name="Oh S."/>
            <person name="Lee J.H."/>
            <person name="Choi E."/>
            <person name="Choi E."/>
            <person name="Lee S.E."/>
            <person name="Jeon J."/>
            <person name="Kim H."/>
            <person name="Choi G."/>
            <person name="Song H."/>
            <person name="Lee J."/>
            <person name="Lee S.-C."/>
            <person name="Kwon J.-K."/>
            <person name="Lee H.-Y."/>
            <person name="Koo N."/>
            <person name="Hong Y."/>
            <person name="Kim R.W."/>
            <person name="Kang W.-H."/>
            <person name="Huh J.H."/>
            <person name="Kang B.-C."/>
            <person name="Yang T.-J."/>
            <person name="Lee Y.-H."/>
            <person name="Bennetzen J.L."/>
            <person name="Choi D."/>
        </authorList>
    </citation>
    <scope>NUCLEOTIDE SEQUENCE [LARGE SCALE GENOMIC DNA]</scope>
    <source>
        <strain evidence="2">cv. PBC81</strain>
    </source>
</reference>
<protein>
    <submittedName>
        <fullName evidence="1">Uncharacterized protein</fullName>
    </submittedName>
</protein>
<dbReference type="EMBL" id="MLFT02000006">
    <property type="protein sequence ID" value="PHT44807.1"/>
    <property type="molecule type" value="Genomic_DNA"/>
</dbReference>
<evidence type="ECO:0000313" key="2">
    <source>
        <dbReference type="Proteomes" id="UP000224567"/>
    </source>
</evidence>
<gene>
    <name evidence="1" type="ORF">CQW23_13965</name>
</gene>
<name>A0A2G2WHS7_CAPBA</name>
<dbReference type="Proteomes" id="UP000224567">
    <property type="component" value="Unassembled WGS sequence"/>
</dbReference>
<comment type="caution">
    <text evidence="1">The sequence shown here is derived from an EMBL/GenBank/DDBJ whole genome shotgun (WGS) entry which is preliminary data.</text>
</comment>
<sequence length="246" mass="29068">MLAMDGFRQVRARSNKYWRKLIRHVMEWLQLMEDMIHDRKTSFSALREDTVNVLNFMERLKNEEDQNAANKADQIEKLKLHLAVICTYVQVSHCIFEEFEDAMSDSKQEVENLLQQILDDVDNNVRCKYNMEQVLPILMDNIDECISSCHRSTMNEDQLNFLLLNLHHISEYLAERIFPLETQYDILQNVSGNMKDSHGLIVNGCIEHEIVQYVLPQFHIMADRVGLFLWDDRLFKLAHLLMKIIP</sequence>
<evidence type="ECO:0000313" key="1">
    <source>
        <dbReference type="EMBL" id="PHT44807.1"/>
    </source>
</evidence>
<dbReference type="AlphaFoldDB" id="A0A2G2WHS7"/>
<organism evidence="1 2">
    <name type="scientific">Capsicum baccatum</name>
    <name type="common">Peruvian pepper</name>
    <dbReference type="NCBI Taxonomy" id="33114"/>
    <lineage>
        <taxon>Eukaryota</taxon>
        <taxon>Viridiplantae</taxon>
        <taxon>Streptophyta</taxon>
        <taxon>Embryophyta</taxon>
        <taxon>Tracheophyta</taxon>
        <taxon>Spermatophyta</taxon>
        <taxon>Magnoliopsida</taxon>
        <taxon>eudicotyledons</taxon>
        <taxon>Gunneridae</taxon>
        <taxon>Pentapetalae</taxon>
        <taxon>asterids</taxon>
        <taxon>lamiids</taxon>
        <taxon>Solanales</taxon>
        <taxon>Solanaceae</taxon>
        <taxon>Solanoideae</taxon>
        <taxon>Capsiceae</taxon>
        <taxon>Capsicum</taxon>
    </lineage>
</organism>
<proteinExistence type="predicted"/>